<dbReference type="KEGG" id="rain:Rai3103_10295"/>
<dbReference type="GO" id="GO:0070573">
    <property type="term" value="F:metallodipeptidase activity"/>
    <property type="evidence" value="ECO:0007669"/>
    <property type="project" value="InterPro"/>
</dbReference>
<sequence>MDLIPVVDGHNDLAWALREHGYDLLAHELDRDRPEFHTDVPRLRAGGVRAQFWSVFVPGTLAGDRAVAATLEQIDAVEAFIDRYPAHFSRVRDADDFDRLVTAGPDAPIASLMGAEGGHSIANSLGVLRTLHRLGVRYLTLTHNENNDWADSATDEPRHHGLTAFGTEVIREMNRLGMIVDLSHTSVDTMADALAVSTAPAIFSHSSARAVCPHPRNVPDDVLADLAGQGGVCMVTFVAPFVSEAAYEWRSRADDEARHEGIDVHDHEQMAAFYESYPIAMPPAQLEDVVAHFEHLREVVGIDHLGVGADFDGTTWLPDGLSDVSCYPRLWDALARGGWSRDDLAKVGWRNMSRVLHTVEERAAAMRATERTPADESAAMRPA</sequence>
<dbReference type="Gene3D" id="3.20.20.140">
    <property type="entry name" value="Metal-dependent hydrolases"/>
    <property type="match status" value="1"/>
</dbReference>
<dbReference type="EMBL" id="CP045725">
    <property type="protein sequence ID" value="QGF24004.1"/>
    <property type="molecule type" value="Genomic_DNA"/>
</dbReference>
<protein>
    <submittedName>
        <fullName evidence="1">Membrane dipeptidase</fullName>
    </submittedName>
</protein>
<dbReference type="InterPro" id="IPR032466">
    <property type="entry name" value="Metal_Hydrolase"/>
</dbReference>
<dbReference type="Pfam" id="PF01244">
    <property type="entry name" value="Peptidase_M19"/>
    <property type="match status" value="1"/>
</dbReference>
<dbReference type="CDD" id="cd01301">
    <property type="entry name" value="rDP_like"/>
    <property type="match status" value="1"/>
</dbReference>
<evidence type="ECO:0000313" key="2">
    <source>
        <dbReference type="Proteomes" id="UP000386847"/>
    </source>
</evidence>
<keyword evidence="2" id="KW-1185">Reference proteome</keyword>
<dbReference type="AlphaFoldDB" id="A0A5Q2FET7"/>
<name>A0A5Q2FET7_9ACTN</name>
<organism evidence="1 2">
    <name type="scientific">Raineyella fluvialis</name>
    <dbReference type="NCBI Taxonomy" id="2662261"/>
    <lineage>
        <taxon>Bacteria</taxon>
        <taxon>Bacillati</taxon>
        <taxon>Actinomycetota</taxon>
        <taxon>Actinomycetes</taxon>
        <taxon>Propionibacteriales</taxon>
        <taxon>Propionibacteriaceae</taxon>
        <taxon>Raineyella</taxon>
    </lineage>
</organism>
<dbReference type="PANTHER" id="PTHR10443">
    <property type="entry name" value="MICROSOMAL DIPEPTIDASE"/>
    <property type="match status" value="1"/>
</dbReference>
<dbReference type="GO" id="GO:0006508">
    <property type="term" value="P:proteolysis"/>
    <property type="evidence" value="ECO:0007669"/>
    <property type="project" value="InterPro"/>
</dbReference>
<dbReference type="RefSeq" id="WP_153572533.1">
    <property type="nucleotide sequence ID" value="NZ_CP045725.1"/>
</dbReference>
<reference evidence="1 2" key="1">
    <citation type="submission" date="2019-10" db="EMBL/GenBank/DDBJ databases">
        <title>Genomic analysis of Raineyella sp. CBA3103.</title>
        <authorList>
            <person name="Roh S.W."/>
        </authorList>
    </citation>
    <scope>NUCLEOTIDE SEQUENCE [LARGE SCALE GENOMIC DNA]</scope>
    <source>
        <strain evidence="1 2">CBA3103</strain>
    </source>
</reference>
<dbReference type="PANTHER" id="PTHR10443:SF12">
    <property type="entry name" value="DIPEPTIDASE"/>
    <property type="match status" value="1"/>
</dbReference>
<dbReference type="PROSITE" id="PS51365">
    <property type="entry name" value="RENAL_DIPEPTIDASE_2"/>
    <property type="match status" value="1"/>
</dbReference>
<proteinExistence type="predicted"/>
<dbReference type="Proteomes" id="UP000386847">
    <property type="component" value="Chromosome"/>
</dbReference>
<evidence type="ECO:0000313" key="1">
    <source>
        <dbReference type="EMBL" id="QGF24004.1"/>
    </source>
</evidence>
<dbReference type="SUPFAM" id="SSF51556">
    <property type="entry name" value="Metallo-dependent hydrolases"/>
    <property type="match status" value="1"/>
</dbReference>
<accession>A0A5Q2FET7</accession>
<gene>
    <name evidence="1" type="ORF">Rai3103_10295</name>
</gene>
<dbReference type="InterPro" id="IPR008257">
    <property type="entry name" value="Pept_M19"/>
</dbReference>